<evidence type="ECO:0000313" key="2">
    <source>
        <dbReference type="EMBL" id="PVH38042.1"/>
    </source>
</evidence>
<organism evidence="2">
    <name type="scientific">Panicum hallii</name>
    <dbReference type="NCBI Taxonomy" id="206008"/>
    <lineage>
        <taxon>Eukaryota</taxon>
        <taxon>Viridiplantae</taxon>
        <taxon>Streptophyta</taxon>
        <taxon>Embryophyta</taxon>
        <taxon>Tracheophyta</taxon>
        <taxon>Spermatophyta</taxon>
        <taxon>Magnoliopsida</taxon>
        <taxon>Liliopsida</taxon>
        <taxon>Poales</taxon>
        <taxon>Poaceae</taxon>
        <taxon>PACMAD clade</taxon>
        <taxon>Panicoideae</taxon>
        <taxon>Panicodae</taxon>
        <taxon>Paniceae</taxon>
        <taxon>Panicinae</taxon>
        <taxon>Panicum</taxon>
        <taxon>Panicum sect. Panicum</taxon>
    </lineage>
</organism>
<dbReference type="Proteomes" id="UP000243499">
    <property type="component" value="Chromosome 5"/>
</dbReference>
<sequence>MSLAAKKAQLAASRQQQRTPGLVARWCAASQRSDAKQATGEESGERMSAPARVKAPRPLQRRQSRRPLGWIRPREGH</sequence>
<evidence type="ECO:0000256" key="1">
    <source>
        <dbReference type="SAM" id="MobiDB-lite"/>
    </source>
</evidence>
<dbReference type="AlphaFoldDB" id="A0A2T8IK39"/>
<feature type="compositionally biased region" description="Low complexity" evidence="1">
    <location>
        <begin position="1"/>
        <end position="18"/>
    </location>
</feature>
<protein>
    <submittedName>
        <fullName evidence="2">Uncharacterized protein</fullName>
    </submittedName>
</protein>
<gene>
    <name evidence="2" type="ORF">PAHAL_5G159200</name>
</gene>
<feature type="region of interest" description="Disordered" evidence="1">
    <location>
        <begin position="1"/>
        <end position="77"/>
    </location>
</feature>
<dbReference type="EMBL" id="CM008050">
    <property type="protein sequence ID" value="PVH38042.1"/>
    <property type="molecule type" value="Genomic_DNA"/>
</dbReference>
<proteinExistence type="predicted"/>
<name>A0A2T8IK39_9POAL</name>
<dbReference type="Gramene" id="PVH38042">
    <property type="protein sequence ID" value="PVH38042"/>
    <property type="gene ID" value="PAHAL_5G159200"/>
</dbReference>
<reference evidence="2" key="1">
    <citation type="submission" date="2018-04" db="EMBL/GenBank/DDBJ databases">
        <title>WGS assembly of Panicum hallii.</title>
        <authorList>
            <person name="Lovell J."/>
            <person name="Jenkins J."/>
            <person name="Lowry D."/>
            <person name="Mamidi S."/>
            <person name="Sreedasyam A."/>
            <person name="Weng X."/>
            <person name="Barry K."/>
            <person name="Bonette J."/>
            <person name="Campitelli B."/>
            <person name="Daum C."/>
            <person name="Gordon S."/>
            <person name="Gould B."/>
            <person name="Lipzen A."/>
            <person name="Macqueen A."/>
            <person name="Palacio-Mejia J."/>
            <person name="Plott C."/>
            <person name="Shakirov E."/>
            <person name="Shu S."/>
            <person name="Yoshinaga Y."/>
            <person name="Zane M."/>
            <person name="Rokhsar D."/>
            <person name="Grimwood J."/>
            <person name="Schmutz J."/>
            <person name="Juenger T."/>
        </authorList>
    </citation>
    <scope>NUCLEOTIDE SEQUENCE [LARGE SCALE GENOMIC DNA]</scope>
    <source>
        <strain evidence="2">FIL2</strain>
    </source>
</reference>
<accession>A0A2T8IK39</accession>